<gene>
    <name evidence="1" type="ORF">HPP92_027887</name>
</gene>
<accession>A0A835P7D6</accession>
<dbReference type="Proteomes" id="UP000636800">
    <property type="component" value="Unassembled WGS sequence"/>
</dbReference>
<dbReference type="AlphaFoldDB" id="A0A835P7D6"/>
<keyword evidence="2" id="KW-1185">Reference proteome</keyword>
<evidence type="ECO:0000313" key="1">
    <source>
        <dbReference type="EMBL" id="KAG0448355.1"/>
    </source>
</evidence>
<proteinExistence type="predicted"/>
<protein>
    <submittedName>
        <fullName evidence="1">Uncharacterized protein</fullName>
    </submittedName>
</protein>
<comment type="caution">
    <text evidence="1">The sequence shown here is derived from an EMBL/GenBank/DDBJ whole genome shotgun (WGS) entry which is preliminary data.</text>
</comment>
<organism evidence="1 2">
    <name type="scientific">Vanilla planifolia</name>
    <name type="common">Vanilla</name>
    <dbReference type="NCBI Taxonomy" id="51239"/>
    <lineage>
        <taxon>Eukaryota</taxon>
        <taxon>Viridiplantae</taxon>
        <taxon>Streptophyta</taxon>
        <taxon>Embryophyta</taxon>
        <taxon>Tracheophyta</taxon>
        <taxon>Spermatophyta</taxon>
        <taxon>Magnoliopsida</taxon>
        <taxon>Liliopsida</taxon>
        <taxon>Asparagales</taxon>
        <taxon>Orchidaceae</taxon>
        <taxon>Vanilloideae</taxon>
        <taxon>Vanilleae</taxon>
        <taxon>Vanilla</taxon>
    </lineage>
</organism>
<sequence length="97" mass="10428">MPGQGISSSVPPQGREQDLMARENAGQLANLCSFSCAQLLKTANITCEIPSLISPTSFYCHSEFSTNKKIYRENGCPMCTAKAVLLFLAKVADGVNL</sequence>
<dbReference type="EMBL" id="JADCNL010000332">
    <property type="protein sequence ID" value="KAG0448355.1"/>
    <property type="molecule type" value="Genomic_DNA"/>
</dbReference>
<name>A0A835P7D6_VANPL</name>
<reference evidence="1 2" key="1">
    <citation type="journal article" date="2020" name="Nat. Food">
        <title>A phased Vanilla planifolia genome enables genetic improvement of flavour and production.</title>
        <authorList>
            <person name="Hasing T."/>
            <person name="Tang H."/>
            <person name="Brym M."/>
            <person name="Khazi F."/>
            <person name="Huang T."/>
            <person name="Chambers A.H."/>
        </authorList>
    </citation>
    <scope>NUCLEOTIDE SEQUENCE [LARGE SCALE GENOMIC DNA]</scope>
    <source>
        <tissue evidence="1">Leaf</tissue>
    </source>
</reference>
<evidence type="ECO:0000313" key="2">
    <source>
        <dbReference type="Proteomes" id="UP000636800"/>
    </source>
</evidence>
<dbReference type="OrthoDB" id="10249311at2759"/>